<evidence type="ECO:0000259" key="3">
    <source>
        <dbReference type="SMART" id="SM00822"/>
    </source>
</evidence>
<comment type="similarity">
    <text evidence="1">Belongs to the short-chain dehydrogenases/reductases (SDR) family.</text>
</comment>
<dbReference type="CDD" id="cd05233">
    <property type="entry name" value="SDR_c"/>
    <property type="match status" value="1"/>
</dbReference>
<dbReference type="SMART" id="SM00822">
    <property type="entry name" value="PKS_KR"/>
    <property type="match status" value="1"/>
</dbReference>
<dbReference type="InterPro" id="IPR036291">
    <property type="entry name" value="NAD(P)-bd_dom_sf"/>
</dbReference>
<organism evidence="4 5">
    <name type="scientific">Streptomyces yokosukanensis</name>
    <dbReference type="NCBI Taxonomy" id="67386"/>
    <lineage>
        <taxon>Bacteria</taxon>
        <taxon>Bacillati</taxon>
        <taxon>Actinomycetota</taxon>
        <taxon>Actinomycetes</taxon>
        <taxon>Kitasatosporales</taxon>
        <taxon>Streptomycetaceae</taxon>
        <taxon>Streptomyces</taxon>
    </lineage>
</organism>
<dbReference type="STRING" id="67386.AQI95_42800"/>
<dbReference type="FunFam" id="3.40.50.720:FF:000084">
    <property type="entry name" value="Short-chain dehydrogenase reductase"/>
    <property type="match status" value="1"/>
</dbReference>
<comment type="caution">
    <text evidence="4">The sequence shown here is derived from an EMBL/GenBank/DDBJ whole genome shotgun (WGS) entry which is preliminary data.</text>
</comment>
<dbReference type="PANTHER" id="PTHR43639">
    <property type="entry name" value="OXIDOREDUCTASE, SHORT-CHAIN DEHYDROGENASE/REDUCTASE FAMILY (AFU_ORTHOLOGUE AFUA_5G02870)"/>
    <property type="match status" value="1"/>
</dbReference>
<dbReference type="InterPro" id="IPR002347">
    <property type="entry name" value="SDR_fam"/>
</dbReference>
<gene>
    <name evidence="4" type="ORF">AQI95_42800</name>
</gene>
<dbReference type="PRINTS" id="PR00080">
    <property type="entry name" value="SDRFAMILY"/>
</dbReference>
<dbReference type="EMBL" id="LMWN01000103">
    <property type="protein sequence ID" value="KUM96038.1"/>
    <property type="molecule type" value="Genomic_DNA"/>
</dbReference>
<dbReference type="Proteomes" id="UP000053127">
    <property type="component" value="Unassembled WGS sequence"/>
</dbReference>
<dbReference type="PANTHER" id="PTHR43639:SF1">
    <property type="entry name" value="SHORT-CHAIN DEHYDROGENASE_REDUCTASE FAMILY PROTEIN"/>
    <property type="match status" value="1"/>
</dbReference>
<accession>A0A117PX33</accession>
<protein>
    <submittedName>
        <fullName evidence="4">Short-chain dehydrogenase</fullName>
    </submittedName>
</protein>
<dbReference type="PRINTS" id="PR00081">
    <property type="entry name" value="GDHRDH"/>
</dbReference>
<keyword evidence="5" id="KW-1185">Reference proteome</keyword>
<reference evidence="4 5" key="1">
    <citation type="submission" date="2015-10" db="EMBL/GenBank/DDBJ databases">
        <title>Draft genome sequence of Streptomyces yokosukanensis DSM 40224, type strain for the species Streptomyces yokosukanensis.</title>
        <authorList>
            <person name="Ruckert C."/>
            <person name="Winkler A."/>
            <person name="Kalinowski J."/>
            <person name="Kampfer P."/>
            <person name="Glaeser S."/>
        </authorList>
    </citation>
    <scope>NUCLEOTIDE SEQUENCE [LARGE SCALE GENOMIC DNA]</scope>
    <source>
        <strain evidence="4 5">DSM 40224</strain>
    </source>
</reference>
<evidence type="ECO:0000256" key="2">
    <source>
        <dbReference type="ARBA" id="ARBA00023002"/>
    </source>
</evidence>
<evidence type="ECO:0000313" key="5">
    <source>
        <dbReference type="Proteomes" id="UP000053127"/>
    </source>
</evidence>
<dbReference type="InterPro" id="IPR057326">
    <property type="entry name" value="KR_dom"/>
</dbReference>
<dbReference type="SUPFAM" id="SSF51735">
    <property type="entry name" value="NAD(P)-binding Rossmann-fold domains"/>
    <property type="match status" value="1"/>
</dbReference>
<evidence type="ECO:0000313" key="4">
    <source>
        <dbReference type="EMBL" id="KUM96038.1"/>
    </source>
</evidence>
<keyword evidence="2" id="KW-0560">Oxidoreductase</keyword>
<dbReference type="AlphaFoldDB" id="A0A117PX33"/>
<feature type="domain" description="Ketoreductase" evidence="3">
    <location>
        <begin position="2"/>
        <end position="184"/>
    </location>
</feature>
<evidence type="ECO:0000256" key="1">
    <source>
        <dbReference type="ARBA" id="ARBA00006484"/>
    </source>
</evidence>
<sequence length="238" mass="24328">MTGSTSGIGRETARRFAACGARVIITGRDKARGEEAVAVIAQDGGRAHFVAADLADADSVLWLAHQALDLAGGQVDVLVNNASLLSYAATVDVKVDEFDTVMAVNVRAALLLVGALAPRMAERGDGAIVNVTTIVANRGIPGFSLYGSSKAALQMLTKSWAAEFGSAGVRVNAVSPGPTRTEGMAGYDDMLEATAAQAPANQVGMPQDVARAIVFLASPGAKMIHGAVLPVDGGRLAV</sequence>
<proteinExistence type="inferred from homology"/>
<dbReference type="Pfam" id="PF13561">
    <property type="entry name" value="adh_short_C2"/>
    <property type="match status" value="1"/>
</dbReference>
<dbReference type="Gene3D" id="3.40.50.720">
    <property type="entry name" value="NAD(P)-binding Rossmann-like Domain"/>
    <property type="match status" value="1"/>
</dbReference>
<name>A0A117PX33_9ACTN</name>
<dbReference type="GO" id="GO:0016491">
    <property type="term" value="F:oxidoreductase activity"/>
    <property type="evidence" value="ECO:0007669"/>
    <property type="project" value="UniProtKB-KW"/>
</dbReference>